<organism evidence="2 3">
    <name type="scientific">Henosepilachna vigintioctopunctata</name>
    <dbReference type="NCBI Taxonomy" id="420089"/>
    <lineage>
        <taxon>Eukaryota</taxon>
        <taxon>Metazoa</taxon>
        <taxon>Ecdysozoa</taxon>
        <taxon>Arthropoda</taxon>
        <taxon>Hexapoda</taxon>
        <taxon>Insecta</taxon>
        <taxon>Pterygota</taxon>
        <taxon>Neoptera</taxon>
        <taxon>Endopterygota</taxon>
        <taxon>Coleoptera</taxon>
        <taxon>Polyphaga</taxon>
        <taxon>Cucujiformia</taxon>
        <taxon>Coccinelloidea</taxon>
        <taxon>Coccinellidae</taxon>
        <taxon>Epilachninae</taxon>
        <taxon>Epilachnini</taxon>
        <taxon>Henosepilachna</taxon>
    </lineage>
</organism>
<dbReference type="Proteomes" id="UP001431783">
    <property type="component" value="Unassembled WGS sequence"/>
</dbReference>
<keyword evidence="3" id="KW-1185">Reference proteome</keyword>
<evidence type="ECO:0000313" key="2">
    <source>
        <dbReference type="EMBL" id="KAK9892808.1"/>
    </source>
</evidence>
<dbReference type="EMBL" id="JARQZJ010000139">
    <property type="protein sequence ID" value="KAK9892808.1"/>
    <property type="molecule type" value="Genomic_DNA"/>
</dbReference>
<protein>
    <submittedName>
        <fullName evidence="2">Uncharacterized protein</fullName>
    </submittedName>
</protein>
<gene>
    <name evidence="2" type="ORF">WA026_022269</name>
</gene>
<feature type="compositionally biased region" description="Polar residues" evidence="1">
    <location>
        <begin position="98"/>
        <end position="111"/>
    </location>
</feature>
<accession>A0AAW1VC75</accession>
<feature type="compositionally biased region" description="Low complexity" evidence="1">
    <location>
        <begin position="112"/>
        <end position="124"/>
    </location>
</feature>
<name>A0AAW1VC75_9CUCU</name>
<sequence>MSETTEKEEVKTIRRSAPIDIIFPPGFKKQRPRRQYRFYSEDDYNPVRLVPNVPGTSVGSTSSTSYENKLDKVVIDTADEAHCAIQYFNPLRPVRSVPGTSTQDAQITYNGNTQSTNSSSTSTQDFYPLGPVEMFLVHLHKTIQ</sequence>
<evidence type="ECO:0000256" key="1">
    <source>
        <dbReference type="SAM" id="MobiDB-lite"/>
    </source>
</evidence>
<evidence type="ECO:0000313" key="3">
    <source>
        <dbReference type="Proteomes" id="UP001431783"/>
    </source>
</evidence>
<reference evidence="2 3" key="1">
    <citation type="submission" date="2023-03" db="EMBL/GenBank/DDBJ databases">
        <title>Genome insight into feeding habits of ladybird beetles.</title>
        <authorList>
            <person name="Li H.-S."/>
            <person name="Huang Y.-H."/>
            <person name="Pang H."/>
        </authorList>
    </citation>
    <scope>NUCLEOTIDE SEQUENCE [LARGE SCALE GENOMIC DNA]</scope>
    <source>
        <strain evidence="2">SYSU_2023b</strain>
        <tissue evidence="2">Whole body</tissue>
    </source>
</reference>
<dbReference type="AlphaFoldDB" id="A0AAW1VC75"/>
<comment type="caution">
    <text evidence="2">The sequence shown here is derived from an EMBL/GenBank/DDBJ whole genome shotgun (WGS) entry which is preliminary data.</text>
</comment>
<proteinExistence type="predicted"/>
<feature type="region of interest" description="Disordered" evidence="1">
    <location>
        <begin position="94"/>
        <end position="124"/>
    </location>
</feature>